<feature type="compositionally biased region" description="Basic residues" evidence="1">
    <location>
        <begin position="47"/>
        <end position="61"/>
    </location>
</feature>
<accession>A0A6G0ZDJ7</accession>
<sequence length="188" mass="21958">RTHTHTHTHVNIYTRSHALTHTHTRTHDRRGARCDRDSERGTSTVNRRGRRRRHRRRRRRSVQCSTRYGRGQFVVTCVHVCVRRVRACICIYNIISLFYSSPPPRVCVSIVPYRIAFVCARNVYVVICRNFFFVVNYIRVAIFLSIFSDFVFLFFFLSPIPSSACACPVFVSPVCRDGFYFVAVSTRG</sequence>
<evidence type="ECO:0000313" key="4">
    <source>
        <dbReference type="Proteomes" id="UP000478052"/>
    </source>
</evidence>
<gene>
    <name evidence="3" type="ORF">FWK35_00020887</name>
</gene>
<feature type="region of interest" description="Disordered" evidence="1">
    <location>
        <begin position="1"/>
        <end position="61"/>
    </location>
</feature>
<protein>
    <submittedName>
        <fullName evidence="3">Uncharacterized protein</fullName>
    </submittedName>
</protein>
<keyword evidence="4" id="KW-1185">Reference proteome</keyword>
<keyword evidence="2" id="KW-1133">Transmembrane helix</keyword>
<feature type="non-terminal residue" evidence="3">
    <location>
        <position position="1"/>
    </location>
</feature>
<feature type="compositionally biased region" description="Basic residues" evidence="1">
    <location>
        <begin position="18"/>
        <end position="28"/>
    </location>
</feature>
<evidence type="ECO:0000256" key="2">
    <source>
        <dbReference type="SAM" id="Phobius"/>
    </source>
</evidence>
<feature type="compositionally biased region" description="Basic and acidic residues" evidence="1">
    <location>
        <begin position="29"/>
        <end position="40"/>
    </location>
</feature>
<keyword evidence="2" id="KW-0812">Transmembrane</keyword>
<keyword evidence="2" id="KW-0472">Membrane</keyword>
<organism evidence="3 4">
    <name type="scientific">Aphis craccivora</name>
    <name type="common">Cowpea aphid</name>
    <dbReference type="NCBI Taxonomy" id="307492"/>
    <lineage>
        <taxon>Eukaryota</taxon>
        <taxon>Metazoa</taxon>
        <taxon>Ecdysozoa</taxon>
        <taxon>Arthropoda</taxon>
        <taxon>Hexapoda</taxon>
        <taxon>Insecta</taxon>
        <taxon>Pterygota</taxon>
        <taxon>Neoptera</taxon>
        <taxon>Paraneoptera</taxon>
        <taxon>Hemiptera</taxon>
        <taxon>Sternorrhyncha</taxon>
        <taxon>Aphidomorpha</taxon>
        <taxon>Aphidoidea</taxon>
        <taxon>Aphididae</taxon>
        <taxon>Aphidini</taxon>
        <taxon>Aphis</taxon>
        <taxon>Aphis</taxon>
    </lineage>
</organism>
<evidence type="ECO:0000313" key="3">
    <source>
        <dbReference type="EMBL" id="KAF0768831.1"/>
    </source>
</evidence>
<reference evidence="3 4" key="1">
    <citation type="submission" date="2019-08" db="EMBL/GenBank/DDBJ databases">
        <title>Whole genome of Aphis craccivora.</title>
        <authorList>
            <person name="Voronova N.V."/>
            <person name="Shulinski R.S."/>
            <person name="Bandarenka Y.V."/>
            <person name="Zhorov D.G."/>
            <person name="Warner D."/>
        </authorList>
    </citation>
    <scope>NUCLEOTIDE SEQUENCE [LARGE SCALE GENOMIC DNA]</scope>
    <source>
        <strain evidence="3">180601</strain>
        <tissue evidence="3">Whole Body</tissue>
    </source>
</reference>
<dbReference type="EMBL" id="VUJU01000694">
    <property type="protein sequence ID" value="KAF0768831.1"/>
    <property type="molecule type" value="Genomic_DNA"/>
</dbReference>
<dbReference type="AlphaFoldDB" id="A0A6G0ZDJ7"/>
<name>A0A6G0ZDJ7_APHCR</name>
<dbReference type="Proteomes" id="UP000478052">
    <property type="component" value="Unassembled WGS sequence"/>
</dbReference>
<proteinExistence type="predicted"/>
<feature type="transmembrane region" description="Helical" evidence="2">
    <location>
        <begin position="137"/>
        <end position="157"/>
    </location>
</feature>
<evidence type="ECO:0000256" key="1">
    <source>
        <dbReference type="SAM" id="MobiDB-lite"/>
    </source>
</evidence>
<comment type="caution">
    <text evidence="3">The sequence shown here is derived from an EMBL/GenBank/DDBJ whole genome shotgun (WGS) entry which is preliminary data.</text>
</comment>